<dbReference type="RefSeq" id="XP_020062417.1">
    <property type="nucleotide sequence ID" value="XM_020210481.1"/>
</dbReference>
<proteinExistence type="inferred from homology"/>
<dbReference type="SUPFAM" id="SSF48452">
    <property type="entry name" value="TPR-like"/>
    <property type="match status" value="1"/>
</dbReference>
<dbReference type="Pfam" id="PF23241">
    <property type="entry name" value="HAT_PRP39_C"/>
    <property type="match status" value="1"/>
</dbReference>
<accession>A0A1E4SCS1</accession>
<evidence type="ECO:0000256" key="3">
    <source>
        <dbReference type="ARBA" id="ARBA00022737"/>
    </source>
</evidence>
<keyword evidence="3" id="KW-0677">Repeat</keyword>
<dbReference type="PANTHER" id="PTHR17204">
    <property type="entry name" value="PRE-MRNA PROCESSING PROTEIN PRP39-RELATED"/>
    <property type="match status" value="1"/>
</dbReference>
<dbReference type="STRING" id="984487.A0A1E4SCS1"/>
<dbReference type="GeneID" id="30984617"/>
<sequence>MTRLVLPTFLQGQVTLEPPFSSLKQKIVQDETNIHHWDALFKAFQDKVDEDYDPKHPEKITDELKKSIHATFETLLLRFPYLSEHWRLWLVLEYKINGVESSIKVLEDSVQNHPFSLELWVDYISALISQYESAKSREKLQLIRAQYSRAIDLIGHQFSSHPLWDKVLDFEASIDPSSSEILHVYKQVTQIPLYQYAQYYKQFVEINKSFQVAELLDQDQLEHYVAKFGKTSLKELSLIEKHQIIDDYTYATFLKTQQAVNIKWAFESSITIHNFDLKTEKDTLASELTSWKTYLDHEIKQYELESNGAATIKPIISLFERCLIPHCLNSSIWLKYLAFLNKVTPEESKLEAMKPVYLRAITKFIPLNENFIRFNYARFLVSRNKFDEANDFLVDFIKFCSGSGSNATCYMKQPYIESVRSILQLWEKHLSNDSFTSLCIQIIEEYFTSRNEKKRVLDSQSEEEDIATKSFKTKLLQLINNEGVCLVVKFYLEHTGYSEDNVPKLREFYNKYSQEIAFKTSVFFWRYFMEFEGISQRDFANFETVFYYVRTQTQLPKLVIDSFVDLAYDIVCANFSEIFPSNSNLDTLLISKGSETSNSLLENQSARRTLANQNHSIKRGDDLRSSKQNISPVNKEEELLKITHKHIGSPGIFIESTPDITNKIMNEGDMIDLTDPRLTVPPYPSFKNVEKASLPIHYPNDN</sequence>
<evidence type="ECO:0000313" key="8">
    <source>
        <dbReference type="Proteomes" id="UP000094285"/>
    </source>
</evidence>
<dbReference type="InterPro" id="IPR059164">
    <property type="entry name" value="HAT_PRP39_C"/>
</dbReference>
<keyword evidence="5" id="KW-0539">Nucleus</keyword>
<protein>
    <submittedName>
        <fullName evidence="7">Pre-mRNA splicing factor</fullName>
    </submittedName>
</protein>
<dbReference type="GO" id="GO:0030627">
    <property type="term" value="F:pre-mRNA 5'-splice site binding"/>
    <property type="evidence" value="ECO:0007669"/>
    <property type="project" value="TreeGrafter"/>
</dbReference>
<dbReference type="GO" id="GO:0000395">
    <property type="term" value="P:mRNA 5'-splice site recognition"/>
    <property type="evidence" value="ECO:0007669"/>
    <property type="project" value="TreeGrafter"/>
</dbReference>
<name>A0A1E4SCS1_9ASCO</name>
<dbReference type="PANTHER" id="PTHR17204:SF5">
    <property type="entry name" value="PRE-MRNA-PROCESSING FACTOR 39"/>
    <property type="match status" value="1"/>
</dbReference>
<organism evidence="7 8">
    <name type="scientific">Suhomyces tanzawaensis NRRL Y-17324</name>
    <dbReference type="NCBI Taxonomy" id="984487"/>
    <lineage>
        <taxon>Eukaryota</taxon>
        <taxon>Fungi</taxon>
        <taxon>Dikarya</taxon>
        <taxon>Ascomycota</taxon>
        <taxon>Saccharomycotina</taxon>
        <taxon>Pichiomycetes</taxon>
        <taxon>Debaryomycetaceae</taxon>
        <taxon>Suhomyces</taxon>
    </lineage>
</organism>
<dbReference type="EMBL" id="KV453915">
    <property type="protein sequence ID" value="ODV77295.1"/>
    <property type="molecule type" value="Genomic_DNA"/>
</dbReference>
<dbReference type="Pfam" id="PF23240">
    <property type="entry name" value="HAT_PRP39_N"/>
    <property type="match status" value="1"/>
</dbReference>
<dbReference type="InterPro" id="IPR011990">
    <property type="entry name" value="TPR-like_helical_dom_sf"/>
</dbReference>
<evidence type="ECO:0000256" key="5">
    <source>
        <dbReference type="ARBA" id="ARBA00023242"/>
    </source>
</evidence>
<evidence type="ECO:0000256" key="6">
    <source>
        <dbReference type="ARBA" id="ARBA00038019"/>
    </source>
</evidence>
<keyword evidence="4" id="KW-0508">mRNA splicing</keyword>
<gene>
    <name evidence="7" type="ORF">CANTADRAFT_55728</name>
</gene>
<evidence type="ECO:0000313" key="7">
    <source>
        <dbReference type="EMBL" id="ODV77295.1"/>
    </source>
</evidence>
<evidence type="ECO:0000256" key="4">
    <source>
        <dbReference type="ARBA" id="ARBA00023187"/>
    </source>
</evidence>
<dbReference type="Proteomes" id="UP000094285">
    <property type="component" value="Unassembled WGS sequence"/>
</dbReference>
<dbReference type="GO" id="GO:0005685">
    <property type="term" value="C:U1 snRNP"/>
    <property type="evidence" value="ECO:0007669"/>
    <property type="project" value="TreeGrafter"/>
</dbReference>
<comment type="subcellular location">
    <subcellularLocation>
        <location evidence="1">Nucleus</location>
    </subcellularLocation>
</comment>
<reference evidence="8" key="1">
    <citation type="submission" date="2016-05" db="EMBL/GenBank/DDBJ databases">
        <title>Comparative genomics of biotechnologically important yeasts.</title>
        <authorList>
            <consortium name="DOE Joint Genome Institute"/>
            <person name="Riley R."/>
            <person name="Haridas S."/>
            <person name="Wolfe K.H."/>
            <person name="Lopes M.R."/>
            <person name="Hittinger C.T."/>
            <person name="Goker M."/>
            <person name="Salamov A."/>
            <person name="Wisecaver J."/>
            <person name="Long T.M."/>
            <person name="Aerts A.L."/>
            <person name="Barry K."/>
            <person name="Choi C."/>
            <person name="Clum A."/>
            <person name="Coughlan A.Y."/>
            <person name="Deshpande S."/>
            <person name="Douglass A.P."/>
            <person name="Hanson S.J."/>
            <person name="Klenk H.-P."/>
            <person name="Labutti K."/>
            <person name="Lapidus A."/>
            <person name="Lindquist E."/>
            <person name="Lipzen A."/>
            <person name="Meier-Kolthoff J.P."/>
            <person name="Ohm R.A."/>
            <person name="Otillar R.P."/>
            <person name="Pangilinan J."/>
            <person name="Peng Y."/>
            <person name="Rokas A."/>
            <person name="Rosa C.A."/>
            <person name="Scheuner C."/>
            <person name="Sibirny A.A."/>
            <person name="Slot J.C."/>
            <person name="Stielow J.B."/>
            <person name="Sun H."/>
            <person name="Kurtzman C.P."/>
            <person name="Blackwell M."/>
            <person name="Grigoriev I.V."/>
            <person name="Jeffries T.W."/>
        </authorList>
    </citation>
    <scope>NUCLEOTIDE SEQUENCE [LARGE SCALE GENOMIC DNA]</scope>
    <source>
        <strain evidence="8">NRRL Y-17324</strain>
    </source>
</reference>
<dbReference type="Gene3D" id="1.25.40.10">
    <property type="entry name" value="Tetratricopeptide repeat domain"/>
    <property type="match status" value="2"/>
</dbReference>
<evidence type="ECO:0000256" key="1">
    <source>
        <dbReference type="ARBA" id="ARBA00004123"/>
    </source>
</evidence>
<dbReference type="OrthoDB" id="10265668at2759"/>
<keyword evidence="2" id="KW-0507">mRNA processing</keyword>
<dbReference type="GO" id="GO:0071004">
    <property type="term" value="C:U2-type prespliceosome"/>
    <property type="evidence" value="ECO:0007669"/>
    <property type="project" value="TreeGrafter"/>
</dbReference>
<keyword evidence="8" id="KW-1185">Reference proteome</keyword>
<dbReference type="SMART" id="SM00386">
    <property type="entry name" value="HAT"/>
    <property type="match status" value="4"/>
</dbReference>
<dbReference type="AlphaFoldDB" id="A0A1E4SCS1"/>
<comment type="similarity">
    <text evidence="6">Belongs to the PRP39 family.</text>
</comment>
<evidence type="ECO:0000256" key="2">
    <source>
        <dbReference type="ARBA" id="ARBA00022664"/>
    </source>
</evidence>
<dbReference type="InterPro" id="IPR003107">
    <property type="entry name" value="HAT"/>
</dbReference>
<dbReference type="GO" id="GO:0000243">
    <property type="term" value="C:commitment complex"/>
    <property type="evidence" value="ECO:0007669"/>
    <property type="project" value="TreeGrafter"/>
</dbReference>